<evidence type="ECO:0000313" key="3">
    <source>
        <dbReference type="Proteomes" id="UP000285092"/>
    </source>
</evidence>
<keyword evidence="3" id="KW-1185">Reference proteome</keyword>
<gene>
    <name evidence="2" type="ORF">D2V04_11420</name>
</gene>
<keyword evidence="1" id="KW-0732">Signal</keyword>
<evidence type="ECO:0000313" key="2">
    <source>
        <dbReference type="EMBL" id="RIV76766.1"/>
    </source>
</evidence>
<feature type="signal peptide" evidence="1">
    <location>
        <begin position="1"/>
        <end position="26"/>
    </location>
</feature>
<protein>
    <submittedName>
        <fullName evidence="2">Uncharacterized protein</fullName>
    </submittedName>
</protein>
<dbReference type="Proteomes" id="UP000285092">
    <property type="component" value="Unassembled WGS sequence"/>
</dbReference>
<name>A0A418NFE3_9SPHN</name>
<proteinExistence type="predicted"/>
<comment type="caution">
    <text evidence="2">The sequence shown here is derived from an EMBL/GenBank/DDBJ whole genome shotgun (WGS) entry which is preliminary data.</text>
</comment>
<feature type="chain" id="PRO_5019423557" evidence="1">
    <location>
        <begin position="27"/>
        <end position="176"/>
    </location>
</feature>
<accession>A0A418NFE3</accession>
<dbReference type="EMBL" id="QXFK01000018">
    <property type="protein sequence ID" value="RIV76766.1"/>
    <property type="molecule type" value="Genomic_DNA"/>
</dbReference>
<organism evidence="2 3">
    <name type="scientific">Pelagerythrobacter aerophilus</name>
    <dbReference type="NCBI Taxonomy" id="2306995"/>
    <lineage>
        <taxon>Bacteria</taxon>
        <taxon>Pseudomonadati</taxon>
        <taxon>Pseudomonadota</taxon>
        <taxon>Alphaproteobacteria</taxon>
        <taxon>Sphingomonadales</taxon>
        <taxon>Erythrobacteraceae</taxon>
        <taxon>Pelagerythrobacter</taxon>
    </lineage>
</organism>
<dbReference type="AlphaFoldDB" id="A0A418NFE3"/>
<sequence length="176" mass="18378">MATQALKERTMMVRLAMAGMAALLLAGCGSEGSGTVEGENGEVAHYKVDESSGEVNATLETADGTATMRSGADVPVELPRGFTIYPGAEVTTNTVFEQADANGALVTMKAEASPEEMVAFYRKQAEAAGVEISLNMNTDTMQMIGGDAPDGATFSFTSTRKDDGTTAQLMVGEAFR</sequence>
<reference evidence="2 3" key="1">
    <citation type="submission" date="2018-08" db="EMBL/GenBank/DDBJ databases">
        <title>Altererythrobacter sp.Ery1 and Ery12, the genome sequencing of novel strains in genus Alterythrobacter.</title>
        <authorList>
            <person name="Cheng H."/>
            <person name="Wu Y.-H."/>
            <person name="Fang C."/>
            <person name="Xu X.-W."/>
        </authorList>
    </citation>
    <scope>NUCLEOTIDE SEQUENCE [LARGE SCALE GENOMIC DNA]</scope>
    <source>
        <strain evidence="2 3">Ery1</strain>
    </source>
</reference>
<dbReference type="PROSITE" id="PS51257">
    <property type="entry name" value="PROKAR_LIPOPROTEIN"/>
    <property type="match status" value="1"/>
</dbReference>
<evidence type="ECO:0000256" key="1">
    <source>
        <dbReference type="SAM" id="SignalP"/>
    </source>
</evidence>